<gene>
    <name evidence="1" type="ORF">C0V82_06915</name>
</gene>
<name>A0A2K9NA78_9PROT</name>
<protein>
    <submittedName>
        <fullName evidence="1">Uncharacterized protein</fullName>
    </submittedName>
</protein>
<dbReference type="OrthoDB" id="7363345at2"/>
<evidence type="ECO:0000313" key="2">
    <source>
        <dbReference type="Proteomes" id="UP000234752"/>
    </source>
</evidence>
<dbReference type="Proteomes" id="UP000234752">
    <property type="component" value="Chromosome eg_1"/>
</dbReference>
<evidence type="ECO:0000313" key="1">
    <source>
        <dbReference type="EMBL" id="AUN29987.1"/>
    </source>
</evidence>
<dbReference type="RefSeq" id="WP_102111692.1">
    <property type="nucleotide sequence ID" value="NZ_BMGN01000003.1"/>
</dbReference>
<keyword evidence="2" id="KW-1185">Reference proteome</keyword>
<dbReference type="AlphaFoldDB" id="A0A2K9NA78"/>
<reference evidence="1 2" key="1">
    <citation type="submission" date="2017-12" db="EMBL/GenBank/DDBJ databases">
        <title>Genomes of bacteria within cyanobacterial aggregates.</title>
        <authorList>
            <person name="Cai H."/>
        </authorList>
    </citation>
    <scope>NUCLEOTIDE SEQUENCE [LARGE SCALE GENOMIC DNA]</scope>
    <source>
        <strain evidence="1 2">TH16</strain>
    </source>
</reference>
<proteinExistence type="predicted"/>
<dbReference type="EMBL" id="CP025611">
    <property type="protein sequence ID" value="AUN29987.1"/>
    <property type="molecule type" value="Genomic_DNA"/>
</dbReference>
<dbReference type="KEGG" id="ncb:C0V82_06915"/>
<accession>A0A2K9NA78</accession>
<sequence>MMRGWAHGLLALLFLVMVVLGGMLPRNVSPSSANLPLPTTASFLTGQALPASPTHDRGVEVAAAFSRPVGHGKRERAAGGDPVPLPTLLVVAIALFYALPLRGSDVARALRIGLTPEGRHREAGRCPTGPPAFAG</sequence>
<organism evidence="1 2">
    <name type="scientific">Niveispirillum cyanobacteriorum</name>
    <dbReference type="NCBI Taxonomy" id="1612173"/>
    <lineage>
        <taxon>Bacteria</taxon>
        <taxon>Pseudomonadati</taxon>
        <taxon>Pseudomonadota</taxon>
        <taxon>Alphaproteobacteria</taxon>
        <taxon>Rhodospirillales</taxon>
        <taxon>Azospirillaceae</taxon>
        <taxon>Niveispirillum</taxon>
    </lineage>
</organism>